<evidence type="ECO:0000256" key="10">
    <source>
        <dbReference type="ARBA" id="ARBA00023157"/>
    </source>
</evidence>
<keyword evidence="4 14" id="KW-0732">Signal</keyword>
<dbReference type="InterPro" id="IPR003597">
    <property type="entry name" value="Ig_C1-set"/>
</dbReference>
<dbReference type="FunFam" id="3.10.320.10:FF:000001">
    <property type="entry name" value="HLA class II histocompatibility antigen, DRB1-1 beta chain"/>
    <property type="match status" value="1"/>
</dbReference>
<evidence type="ECO:0000259" key="15">
    <source>
        <dbReference type="PROSITE" id="PS50835"/>
    </source>
</evidence>
<dbReference type="GO" id="GO:0005765">
    <property type="term" value="C:lysosomal membrane"/>
    <property type="evidence" value="ECO:0007669"/>
    <property type="project" value="UniProtKB-SubCell"/>
</dbReference>
<dbReference type="Proteomes" id="UP000694411">
    <property type="component" value="Chromosome 4"/>
</dbReference>
<feature type="domain" description="Ig-like" evidence="15">
    <location>
        <begin position="115"/>
        <end position="214"/>
    </location>
</feature>
<dbReference type="InterPro" id="IPR007110">
    <property type="entry name" value="Ig-like_dom"/>
</dbReference>
<protein>
    <recommendedName>
        <fullName evidence="15">Ig-like domain-containing protein</fullName>
    </recommendedName>
</protein>
<evidence type="ECO:0000256" key="1">
    <source>
        <dbReference type="ARBA" id="ARBA00004352"/>
    </source>
</evidence>
<dbReference type="PANTHER" id="PTHR19944:SF46">
    <property type="entry name" value="HLA CLASS II HISTOCOMPATIBILITY ANTIGEN, DP BETA 1 CHAIN"/>
    <property type="match status" value="1"/>
</dbReference>
<evidence type="ECO:0000256" key="11">
    <source>
        <dbReference type="ARBA" id="ARBA00023180"/>
    </source>
</evidence>
<evidence type="ECO:0000256" key="9">
    <source>
        <dbReference type="ARBA" id="ARBA00023136"/>
    </source>
</evidence>
<evidence type="ECO:0000256" key="12">
    <source>
        <dbReference type="ARBA" id="ARBA00023182"/>
    </source>
</evidence>
<keyword evidence="3" id="KW-0812">Transmembrane</keyword>
<keyword evidence="10" id="KW-1015">Disulfide bond</keyword>
<feature type="signal peptide" evidence="14">
    <location>
        <begin position="1"/>
        <end position="29"/>
    </location>
</feature>
<keyword evidence="17" id="KW-1185">Reference proteome</keyword>
<keyword evidence="11" id="KW-0325">Glycoprotein</keyword>
<evidence type="ECO:0000256" key="4">
    <source>
        <dbReference type="ARBA" id="ARBA00022729"/>
    </source>
</evidence>
<dbReference type="InterPro" id="IPR036179">
    <property type="entry name" value="Ig-like_dom_sf"/>
</dbReference>
<dbReference type="GO" id="GO:0002250">
    <property type="term" value="P:adaptive immune response"/>
    <property type="evidence" value="ECO:0007669"/>
    <property type="project" value="UniProtKB-KW"/>
</dbReference>
<evidence type="ECO:0000256" key="13">
    <source>
        <dbReference type="ARBA" id="ARBA00023228"/>
    </source>
</evidence>
<dbReference type="PROSITE" id="PS50835">
    <property type="entry name" value="IG_LIKE"/>
    <property type="match status" value="1"/>
</dbReference>
<keyword evidence="12" id="KW-0491">MHC II</keyword>
<comment type="subcellular location">
    <subcellularLocation>
        <location evidence="2">Endosome membrane</location>
        <topology evidence="2">Single-pass type I membrane protein</topology>
    </subcellularLocation>
    <subcellularLocation>
        <location evidence="1">Lysosome membrane</location>
        <topology evidence="1">Single-pass type I membrane protein</topology>
    </subcellularLocation>
</comment>
<evidence type="ECO:0000313" key="17">
    <source>
        <dbReference type="Proteomes" id="UP000694411"/>
    </source>
</evidence>
<dbReference type="SMART" id="SM00407">
    <property type="entry name" value="IGc1"/>
    <property type="match status" value="1"/>
</dbReference>
<name>A0A8D2GM57_THEGE</name>
<evidence type="ECO:0000256" key="14">
    <source>
        <dbReference type="SAM" id="SignalP"/>
    </source>
</evidence>
<dbReference type="FunFam" id="2.60.40.10:FF:000116">
    <property type="entry name" value="HLA class II histocompatibility antigen, DRB1-1 beta chain"/>
    <property type="match status" value="1"/>
</dbReference>
<dbReference type="InterPro" id="IPR011162">
    <property type="entry name" value="MHC_I/II-like_Ag-recog"/>
</dbReference>
<dbReference type="PROSITE" id="PS00290">
    <property type="entry name" value="IG_MHC"/>
    <property type="match status" value="1"/>
</dbReference>
<dbReference type="Gene3D" id="3.10.320.10">
    <property type="entry name" value="Class II Histocompatibility Antigen, M Beta Chain, Chain B, domain 1"/>
    <property type="match status" value="1"/>
</dbReference>
<dbReference type="SUPFAM" id="SSF48726">
    <property type="entry name" value="Immunoglobulin"/>
    <property type="match status" value="1"/>
</dbReference>
<evidence type="ECO:0000256" key="2">
    <source>
        <dbReference type="ARBA" id="ARBA00004530"/>
    </source>
</evidence>
<evidence type="ECO:0000256" key="5">
    <source>
        <dbReference type="ARBA" id="ARBA00022753"/>
    </source>
</evidence>
<evidence type="ECO:0000256" key="3">
    <source>
        <dbReference type="ARBA" id="ARBA00022692"/>
    </source>
</evidence>
<dbReference type="InterPro" id="IPR003006">
    <property type="entry name" value="Ig/MHC_CS"/>
</dbReference>
<dbReference type="InterPro" id="IPR014745">
    <property type="entry name" value="MHC_II_a/b_N"/>
</dbReference>
<keyword evidence="5" id="KW-0967">Endosome</keyword>
<organism evidence="16 17">
    <name type="scientific">Theropithecus gelada</name>
    <name type="common">Gelada baboon</name>
    <dbReference type="NCBI Taxonomy" id="9565"/>
    <lineage>
        <taxon>Eukaryota</taxon>
        <taxon>Metazoa</taxon>
        <taxon>Chordata</taxon>
        <taxon>Craniata</taxon>
        <taxon>Vertebrata</taxon>
        <taxon>Euteleostomi</taxon>
        <taxon>Mammalia</taxon>
        <taxon>Eutheria</taxon>
        <taxon>Euarchontoglires</taxon>
        <taxon>Primates</taxon>
        <taxon>Haplorrhini</taxon>
        <taxon>Catarrhini</taxon>
        <taxon>Cercopithecidae</taxon>
        <taxon>Cercopithecinae</taxon>
        <taxon>Theropithecus</taxon>
    </lineage>
</organism>
<keyword evidence="8" id="KW-1064">Adaptive immunity</keyword>
<evidence type="ECO:0000256" key="7">
    <source>
        <dbReference type="ARBA" id="ARBA00022989"/>
    </source>
</evidence>
<dbReference type="Pfam" id="PF00969">
    <property type="entry name" value="MHC_II_beta"/>
    <property type="match status" value="1"/>
</dbReference>
<keyword evidence="13" id="KW-0458">Lysosome</keyword>
<proteinExistence type="predicted"/>
<keyword evidence="6" id="KW-0391">Immunity</keyword>
<reference evidence="16" key="1">
    <citation type="submission" date="2018-05" db="EMBL/GenBank/DDBJ databases">
        <title>Whole genome of Theropithecus gelada.</title>
        <authorList>
            <person name="Chiou K.L."/>
            <person name="Snyder-Mackler N."/>
        </authorList>
    </citation>
    <scope>NUCLEOTIDE SEQUENCE [LARGE SCALE GENOMIC DNA]</scope>
</reference>
<dbReference type="InterPro" id="IPR000353">
    <property type="entry name" value="MHC_II_b_N"/>
</dbReference>
<keyword evidence="7" id="KW-1133">Transmembrane helix</keyword>
<sequence length="250" mass="28348">MMILQVSGHPWTVDLTALLMVLLISVVQGWATPENSVYQERQECYAFNGTQRFVDGLIYNREEYVHFDSAVGEFLAVMELGRPTGEYLNSQKDFMERKRAEVDKMCRHKYELMEPPLRQRRVQLRVNVSRSKKGPLQHHNLLVCHVTDFHPGTGVVSTSLIRNGDWAFQILVLLEMTPQQGDVYTCQVEHPSLDSPVTVEWKAQSDSTQSKTLTGAAGCKLGLIICGVGIFMHRRSKKVMGNGSVMEMFL</sequence>
<dbReference type="PANTHER" id="PTHR19944">
    <property type="entry name" value="MHC CLASS II-RELATED"/>
    <property type="match status" value="1"/>
</dbReference>
<dbReference type="GO" id="GO:0002504">
    <property type="term" value="P:antigen processing and presentation of peptide or polysaccharide antigen via MHC class II"/>
    <property type="evidence" value="ECO:0007669"/>
    <property type="project" value="UniProtKB-KW"/>
</dbReference>
<accession>A0A8D2GM57</accession>
<dbReference type="Pfam" id="PF07654">
    <property type="entry name" value="C1-set"/>
    <property type="match status" value="1"/>
</dbReference>
<evidence type="ECO:0000256" key="8">
    <source>
        <dbReference type="ARBA" id="ARBA00023130"/>
    </source>
</evidence>
<dbReference type="Gene3D" id="2.60.40.10">
    <property type="entry name" value="Immunoglobulins"/>
    <property type="match status" value="1"/>
</dbReference>
<keyword evidence="9" id="KW-0472">Membrane</keyword>
<dbReference type="Ensembl" id="ENSTGET00000043927.1">
    <property type="protein sequence ID" value="ENSTGEP00000037004.1"/>
    <property type="gene ID" value="ENSTGEG00000029457.1"/>
</dbReference>
<dbReference type="AlphaFoldDB" id="A0A8D2GM57"/>
<evidence type="ECO:0000256" key="6">
    <source>
        <dbReference type="ARBA" id="ARBA00022859"/>
    </source>
</evidence>
<reference evidence="16" key="3">
    <citation type="submission" date="2025-09" db="UniProtKB">
        <authorList>
            <consortium name="Ensembl"/>
        </authorList>
    </citation>
    <scope>IDENTIFICATION</scope>
</reference>
<dbReference type="InterPro" id="IPR013783">
    <property type="entry name" value="Ig-like_fold"/>
</dbReference>
<dbReference type="GO" id="GO:0010008">
    <property type="term" value="C:endosome membrane"/>
    <property type="evidence" value="ECO:0007669"/>
    <property type="project" value="UniProtKB-SubCell"/>
</dbReference>
<dbReference type="InterPro" id="IPR050160">
    <property type="entry name" value="MHC/Immunoglobulin"/>
</dbReference>
<reference evidence="16" key="2">
    <citation type="submission" date="2025-08" db="UniProtKB">
        <authorList>
            <consortium name="Ensembl"/>
        </authorList>
    </citation>
    <scope>IDENTIFICATION</scope>
</reference>
<dbReference type="GO" id="GO:0042613">
    <property type="term" value="C:MHC class II protein complex"/>
    <property type="evidence" value="ECO:0007669"/>
    <property type="project" value="UniProtKB-KW"/>
</dbReference>
<dbReference type="SUPFAM" id="SSF54452">
    <property type="entry name" value="MHC antigen-recognition domain"/>
    <property type="match status" value="1"/>
</dbReference>
<evidence type="ECO:0000313" key="16">
    <source>
        <dbReference type="Ensembl" id="ENSTGEP00000037004.1"/>
    </source>
</evidence>
<feature type="chain" id="PRO_5034534662" description="Ig-like domain-containing protein" evidence="14">
    <location>
        <begin position="30"/>
        <end position="250"/>
    </location>
</feature>
<dbReference type="SMART" id="SM00921">
    <property type="entry name" value="MHC_II_beta"/>
    <property type="match status" value="1"/>
</dbReference>